<evidence type="ECO:0000259" key="1">
    <source>
        <dbReference type="PROSITE" id="PS51186"/>
    </source>
</evidence>
<reference evidence="2 3" key="1">
    <citation type="submission" date="2019-10" db="EMBL/GenBank/DDBJ databases">
        <title>Description of Paenibacillus humi sp. nov.</title>
        <authorList>
            <person name="Carlier A."/>
            <person name="Qi S."/>
        </authorList>
    </citation>
    <scope>NUCLEOTIDE SEQUENCE [LARGE SCALE GENOMIC DNA]</scope>
    <source>
        <strain evidence="2 3">LMG 31461</strain>
    </source>
</reference>
<keyword evidence="3" id="KW-1185">Reference proteome</keyword>
<dbReference type="CDD" id="cd04301">
    <property type="entry name" value="NAT_SF"/>
    <property type="match status" value="1"/>
</dbReference>
<dbReference type="Gene3D" id="3.40.630.30">
    <property type="match status" value="1"/>
</dbReference>
<protein>
    <submittedName>
        <fullName evidence="2">GNAT family N-acetyltransferase</fullName>
    </submittedName>
</protein>
<proteinExistence type="predicted"/>
<dbReference type="InterPro" id="IPR016181">
    <property type="entry name" value="Acyl_CoA_acyltransferase"/>
</dbReference>
<dbReference type="PROSITE" id="PS51186">
    <property type="entry name" value="GNAT"/>
    <property type="match status" value="1"/>
</dbReference>
<evidence type="ECO:0000313" key="2">
    <source>
        <dbReference type="EMBL" id="NOU68807.1"/>
    </source>
</evidence>
<evidence type="ECO:0000313" key="3">
    <source>
        <dbReference type="Proteomes" id="UP000653578"/>
    </source>
</evidence>
<sequence>MGDIMNNLTIELCELKNKFIINNLYPLYLHDLAGIRNVLPNKYGVFEDDEKYHTLEQQIPVFDIWWEKEGILFPYLLKVDGLPAGFILVTSPPYLFDNCDFMINEIFILRPYRGKGIGENSVREVFNLHRGKWMLFTTPTDKNLDTISFWRKTLSGYTNNQFTEEDKELNDVGFSKVFKFNNEKFLK</sequence>
<dbReference type="SUPFAM" id="SSF55729">
    <property type="entry name" value="Acyl-CoA N-acyltransferases (Nat)"/>
    <property type="match status" value="1"/>
</dbReference>
<accession>A0ABX1XK46</accession>
<dbReference type="EMBL" id="WHNY01000080">
    <property type="protein sequence ID" value="NOU68807.1"/>
    <property type="molecule type" value="Genomic_DNA"/>
</dbReference>
<comment type="caution">
    <text evidence="2">The sequence shown here is derived from an EMBL/GenBank/DDBJ whole genome shotgun (WGS) entry which is preliminary data.</text>
</comment>
<dbReference type="InterPro" id="IPR000182">
    <property type="entry name" value="GNAT_dom"/>
</dbReference>
<organism evidence="2 3">
    <name type="scientific">Paenibacillus plantarum</name>
    <dbReference type="NCBI Taxonomy" id="2654975"/>
    <lineage>
        <taxon>Bacteria</taxon>
        <taxon>Bacillati</taxon>
        <taxon>Bacillota</taxon>
        <taxon>Bacilli</taxon>
        <taxon>Bacillales</taxon>
        <taxon>Paenibacillaceae</taxon>
        <taxon>Paenibacillus</taxon>
    </lineage>
</organism>
<gene>
    <name evidence="2" type="ORF">GC096_32815</name>
</gene>
<feature type="domain" description="N-acetyltransferase" evidence="1">
    <location>
        <begin position="33"/>
        <end position="181"/>
    </location>
</feature>
<name>A0ABX1XK46_9BACL</name>
<dbReference type="Proteomes" id="UP000653578">
    <property type="component" value="Unassembled WGS sequence"/>
</dbReference>
<dbReference type="Pfam" id="PF00583">
    <property type="entry name" value="Acetyltransf_1"/>
    <property type="match status" value="1"/>
</dbReference>